<reference evidence="2" key="1">
    <citation type="submission" date="2022-10" db="EMBL/GenBank/DDBJ databases">
        <authorList>
            <person name="Mo P."/>
        </authorList>
    </citation>
    <scope>NUCLEOTIDE SEQUENCE</scope>
    <source>
        <strain evidence="2">HUAS 13-4</strain>
        <plasmid evidence="2">punmamed2</plasmid>
    </source>
</reference>
<keyword evidence="2" id="KW-0614">Plasmid</keyword>
<dbReference type="EMBL" id="CP106794">
    <property type="protein sequence ID" value="UXY24988.1"/>
    <property type="molecule type" value="Genomic_DNA"/>
</dbReference>
<accession>A0ABY6EJM3</accession>
<keyword evidence="3" id="KW-1185">Reference proteome</keyword>
<dbReference type="Pfam" id="PF19698">
    <property type="entry name" value="DUF6197"/>
    <property type="match status" value="1"/>
</dbReference>
<geneLocation type="plasmid" evidence="2 3">
    <name>punmamed2</name>
</geneLocation>
<feature type="compositionally biased region" description="Polar residues" evidence="1">
    <location>
        <begin position="14"/>
        <end position="27"/>
    </location>
</feature>
<evidence type="ECO:0000256" key="1">
    <source>
        <dbReference type="SAM" id="MobiDB-lite"/>
    </source>
</evidence>
<gene>
    <name evidence="2" type="ORF">N8I84_41900</name>
</gene>
<name>A0ABY6EJM3_9ACTN</name>
<sequence length="189" mass="19861">MPASLHPHHATRQAPPTDTSRPASDRSNLSLEARLAAVDAAMSVRLDEAAVAYEVRTAHIPTEPVDVADVVTVPLPLTPTLTPSAPQTYSTPVAALLERAHRRMEADGWCAGALVDDDGAVCLLGAIRAEAAGDRGLEADAARVVLEAIHRRFGDDIESVPAFNDAFGSGRTPLRMLDEAASLADAKGL</sequence>
<protein>
    <submittedName>
        <fullName evidence="2">Uncharacterized protein</fullName>
    </submittedName>
</protein>
<dbReference type="InterPro" id="IPR045677">
    <property type="entry name" value="DUF6197"/>
</dbReference>
<evidence type="ECO:0000313" key="3">
    <source>
        <dbReference type="Proteomes" id="UP001061298"/>
    </source>
</evidence>
<feature type="compositionally biased region" description="Basic residues" evidence="1">
    <location>
        <begin position="1"/>
        <end position="11"/>
    </location>
</feature>
<feature type="region of interest" description="Disordered" evidence="1">
    <location>
        <begin position="1"/>
        <end position="27"/>
    </location>
</feature>
<proteinExistence type="predicted"/>
<organism evidence="2 3">
    <name type="scientific">Streptomyces cynarae</name>
    <dbReference type="NCBI Taxonomy" id="2981134"/>
    <lineage>
        <taxon>Bacteria</taxon>
        <taxon>Bacillati</taxon>
        <taxon>Actinomycetota</taxon>
        <taxon>Actinomycetes</taxon>
        <taxon>Kitasatosporales</taxon>
        <taxon>Streptomycetaceae</taxon>
        <taxon>Streptomyces</taxon>
    </lineage>
</organism>
<dbReference type="RefSeq" id="WP_263235259.1">
    <property type="nucleotide sequence ID" value="NZ_CP106794.1"/>
</dbReference>
<evidence type="ECO:0000313" key="2">
    <source>
        <dbReference type="EMBL" id="UXY24988.1"/>
    </source>
</evidence>
<dbReference type="Proteomes" id="UP001061298">
    <property type="component" value="Plasmid punmamed2"/>
</dbReference>